<keyword evidence="1" id="KW-1133">Transmembrane helix</keyword>
<evidence type="ECO:0000256" key="1">
    <source>
        <dbReference type="SAM" id="Phobius"/>
    </source>
</evidence>
<organism evidence="2 3">
    <name type="scientific">Mycolicibacterium chlorophenolicum</name>
    <dbReference type="NCBI Taxonomy" id="37916"/>
    <lineage>
        <taxon>Bacteria</taxon>
        <taxon>Bacillati</taxon>
        <taxon>Actinomycetota</taxon>
        <taxon>Actinomycetes</taxon>
        <taxon>Mycobacteriales</taxon>
        <taxon>Mycobacteriaceae</taxon>
        <taxon>Mycolicibacterium</taxon>
    </lineage>
</organism>
<feature type="transmembrane region" description="Helical" evidence="1">
    <location>
        <begin position="12"/>
        <end position="38"/>
    </location>
</feature>
<name>A0A0J6WH72_9MYCO</name>
<sequence>MDTTRKARRWWLIAATLSIVAWFLGAYLSPVSNLWVWLNLLTPAGHPHLTVLPLAYPAVGIDGHTLTSLFGLVLVIGAATRWISYLELFNPPTETVEGTAAPSPNLPLPPRP</sequence>
<gene>
    <name evidence="2" type="ORF">MCHLDSM_01223</name>
</gene>
<dbReference type="AlphaFoldDB" id="A0A0J6WH72"/>
<accession>A0A0J6WH72</accession>
<keyword evidence="1" id="KW-0812">Transmembrane</keyword>
<keyword evidence="3" id="KW-1185">Reference proteome</keyword>
<dbReference type="PATRIC" id="fig|37916.4.peg.1107"/>
<dbReference type="EMBL" id="JYNL01000009">
    <property type="protein sequence ID" value="KMO82600.1"/>
    <property type="molecule type" value="Genomic_DNA"/>
</dbReference>
<dbReference type="RefSeq" id="WP_048469140.1">
    <property type="nucleotide sequence ID" value="NZ_JYNL01000009.1"/>
</dbReference>
<evidence type="ECO:0000313" key="3">
    <source>
        <dbReference type="Proteomes" id="UP000036513"/>
    </source>
</evidence>
<feature type="transmembrane region" description="Helical" evidence="1">
    <location>
        <begin position="58"/>
        <end position="79"/>
    </location>
</feature>
<keyword evidence="1" id="KW-0472">Membrane</keyword>
<comment type="caution">
    <text evidence="2">The sequence shown here is derived from an EMBL/GenBank/DDBJ whole genome shotgun (WGS) entry which is preliminary data.</text>
</comment>
<evidence type="ECO:0000313" key="2">
    <source>
        <dbReference type="EMBL" id="KMO82600.1"/>
    </source>
</evidence>
<proteinExistence type="predicted"/>
<dbReference type="Proteomes" id="UP000036513">
    <property type="component" value="Unassembled WGS sequence"/>
</dbReference>
<reference evidence="2 3" key="1">
    <citation type="journal article" date="2015" name="Genome Biol. Evol.">
        <title>Characterization of Three Mycobacterium spp. with Potential Use in Bioremediation by Genome Sequencing and Comparative Genomics.</title>
        <authorList>
            <person name="Das S."/>
            <person name="Pettersson B.M."/>
            <person name="Behra P.R."/>
            <person name="Ramesh M."/>
            <person name="Dasgupta S."/>
            <person name="Bhattacharya A."/>
            <person name="Kirsebom L.A."/>
        </authorList>
    </citation>
    <scope>NUCLEOTIDE SEQUENCE [LARGE SCALE GENOMIC DNA]</scope>
    <source>
        <strain evidence="2 3">DSM 43826</strain>
    </source>
</reference>
<dbReference type="STRING" id="37916.MCHLDSM_01223"/>
<protein>
    <submittedName>
        <fullName evidence="2">Uncharacterized protein</fullName>
    </submittedName>
</protein>